<proteinExistence type="predicted"/>
<feature type="region of interest" description="Disordered" evidence="1">
    <location>
        <begin position="36"/>
        <end position="57"/>
    </location>
</feature>
<dbReference type="EMBL" id="AAYA01000004">
    <property type="protein sequence ID" value="EBA08933.1"/>
    <property type="molecule type" value="Genomic_DNA"/>
</dbReference>
<protein>
    <submittedName>
        <fullName evidence="2">Uncharacterized protein</fullName>
    </submittedName>
</protein>
<dbReference type="AlphaFoldDB" id="A3K1Y7"/>
<reference evidence="2 3" key="1">
    <citation type="submission" date="2006-06" db="EMBL/GenBank/DDBJ databases">
        <authorList>
            <person name="Moran M.A."/>
            <person name="Ferriera S."/>
            <person name="Johnson J."/>
            <person name="Kravitz S."/>
            <person name="Beeson K."/>
            <person name="Sutton G."/>
            <person name="Rogers Y.-H."/>
            <person name="Friedman R."/>
            <person name="Frazier M."/>
            <person name="Venter J.C."/>
        </authorList>
    </citation>
    <scope>NUCLEOTIDE SEQUENCE [LARGE SCALE GENOMIC DNA]</scope>
    <source>
        <strain evidence="2 3">E-37</strain>
    </source>
</reference>
<gene>
    <name evidence="2" type="ORF">SSE37_04785</name>
</gene>
<sequence>MARLLRRLADHLDARDEGGFSIIQDDDFPARMALSAPSLAVPGTARSRDPQMAGEGH</sequence>
<evidence type="ECO:0000256" key="1">
    <source>
        <dbReference type="SAM" id="MobiDB-lite"/>
    </source>
</evidence>
<organism evidence="2 3">
    <name type="scientific">Sagittula stellata (strain ATCC 700073 / DSM 11524 / E-37)</name>
    <dbReference type="NCBI Taxonomy" id="388399"/>
    <lineage>
        <taxon>Bacteria</taxon>
        <taxon>Pseudomonadati</taxon>
        <taxon>Pseudomonadota</taxon>
        <taxon>Alphaproteobacteria</taxon>
        <taxon>Rhodobacterales</taxon>
        <taxon>Roseobacteraceae</taxon>
        <taxon>Sagittula</taxon>
    </lineage>
</organism>
<dbReference type="Proteomes" id="UP000005713">
    <property type="component" value="Unassembled WGS sequence"/>
</dbReference>
<evidence type="ECO:0000313" key="2">
    <source>
        <dbReference type="EMBL" id="EBA08933.1"/>
    </source>
</evidence>
<evidence type="ECO:0000313" key="3">
    <source>
        <dbReference type="Proteomes" id="UP000005713"/>
    </source>
</evidence>
<comment type="caution">
    <text evidence="2">The sequence shown here is derived from an EMBL/GenBank/DDBJ whole genome shotgun (WGS) entry which is preliminary data.</text>
</comment>
<accession>A3K1Y7</accession>
<keyword evidence="3" id="KW-1185">Reference proteome</keyword>
<name>A3K1Y7_SAGS3</name>